<reference evidence="1 2" key="1">
    <citation type="journal article" date="2017" name="Curr. Biol.">
        <title>Genome architecture and evolution of a unichromosomal asexual nematode.</title>
        <authorList>
            <person name="Fradin H."/>
            <person name="Zegar C."/>
            <person name="Gutwein M."/>
            <person name="Lucas J."/>
            <person name="Kovtun M."/>
            <person name="Corcoran D."/>
            <person name="Baugh L.R."/>
            <person name="Kiontke K."/>
            <person name="Gunsalus K."/>
            <person name="Fitch D.H."/>
            <person name="Piano F."/>
        </authorList>
    </citation>
    <scope>NUCLEOTIDE SEQUENCE [LARGE SCALE GENOMIC DNA]</scope>
    <source>
        <strain evidence="1">PF1309</strain>
    </source>
</reference>
<organism evidence="1 2">
    <name type="scientific">Diploscapter pachys</name>
    <dbReference type="NCBI Taxonomy" id="2018661"/>
    <lineage>
        <taxon>Eukaryota</taxon>
        <taxon>Metazoa</taxon>
        <taxon>Ecdysozoa</taxon>
        <taxon>Nematoda</taxon>
        <taxon>Chromadorea</taxon>
        <taxon>Rhabditida</taxon>
        <taxon>Rhabditina</taxon>
        <taxon>Rhabditomorpha</taxon>
        <taxon>Rhabditoidea</taxon>
        <taxon>Rhabditidae</taxon>
        <taxon>Diploscapter</taxon>
    </lineage>
</organism>
<dbReference type="AlphaFoldDB" id="A0A2A2L802"/>
<proteinExistence type="predicted"/>
<dbReference type="Proteomes" id="UP000218231">
    <property type="component" value="Unassembled WGS sequence"/>
</dbReference>
<comment type="caution">
    <text evidence="1">The sequence shown here is derived from an EMBL/GenBank/DDBJ whole genome shotgun (WGS) entry which is preliminary data.</text>
</comment>
<dbReference type="EMBL" id="LIAE01007051">
    <property type="protein sequence ID" value="PAV82406.1"/>
    <property type="molecule type" value="Genomic_DNA"/>
</dbReference>
<sequence length="111" mass="11843">MRITVSAIDSVVSVRVVEEVELGFFTPVCTQTSLVAFSSFALHEAGLAISSKTAADDICRESDIFFRGGFRVESDTLSELSRISQQGNGLNLFGSANFDILSASEGLLCSV</sequence>
<protein>
    <submittedName>
        <fullName evidence="1">Uncharacterized protein</fullName>
    </submittedName>
</protein>
<evidence type="ECO:0000313" key="2">
    <source>
        <dbReference type="Proteomes" id="UP000218231"/>
    </source>
</evidence>
<name>A0A2A2L802_9BILA</name>
<keyword evidence="2" id="KW-1185">Reference proteome</keyword>
<accession>A0A2A2L802</accession>
<gene>
    <name evidence="1" type="ORF">WR25_16411</name>
</gene>
<evidence type="ECO:0000313" key="1">
    <source>
        <dbReference type="EMBL" id="PAV82406.1"/>
    </source>
</evidence>